<proteinExistence type="predicted"/>
<evidence type="ECO:0000256" key="1">
    <source>
        <dbReference type="SAM" id="MobiDB-lite"/>
    </source>
</evidence>
<organism evidence="2 3">
    <name type="scientific">Trifolium medium</name>
    <dbReference type="NCBI Taxonomy" id="97028"/>
    <lineage>
        <taxon>Eukaryota</taxon>
        <taxon>Viridiplantae</taxon>
        <taxon>Streptophyta</taxon>
        <taxon>Embryophyta</taxon>
        <taxon>Tracheophyta</taxon>
        <taxon>Spermatophyta</taxon>
        <taxon>Magnoliopsida</taxon>
        <taxon>eudicotyledons</taxon>
        <taxon>Gunneridae</taxon>
        <taxon>Pentapetalae</taxon>
        <taxon>rosids</taxon>
        <taxon>fabids</taxon>
        <taxon>Fabales</taxon>
        <taxon>Fabaceae</taxon>
        <taxon>Papilionoideae</taxon>
        <taxon>50 kb inversion clade</taxon>
        <taxon>NPAAA clade</taxon>
        <taxon>Hologalegina</taxon>
        <taxon>IRL clade</taxon>
        <taxon>Trifolieae</taxon>
        <taxon>Trifolium</taxon>
    </lineage>
</organism>
<comment type="caution">
    <text evidence="2">The sequence shown here is derived from an EMBL/GenBank/DDBJ whole genome shotgun (WGS) entry which is preliminary data.</text>
</comment>
<feature type="non-terminal residue" evidence="2">
    <location>
        <position position="72"/>
    </location>
</feature>
<dbReference type="EMBL" id="LXQA010615949">
    <property type="protein sequence ID" value="MCI62265.1"/>
    <property type="molecule type" value="Genomic_DNA"/>
</dbReference>
<protein>
    <submittedName>
        <fullName evidence="2">Excinuclease ABC</fullName>
    </submittedName>
</protein>
<sequence>MRKKKGARSKATASSAAEEDESVQLELPLNNENDAGEEGEGFFACYLLASLNPRFKGHTYIGLGSSIIFSKT</sequence>
<dbReference type="Proteomes" id="UP000265520">
    <property type="component" value="Unassembled WGS sequence"/>
</dbReference>
<name>A0A392TR02_9FABA</name>
<evidence type="ECO:0000313" key="3">
    <source>
        <dbReference type="Proteomes" id="UP000265520"/>
    </source>
</evidence>
<feature type="region of interest" description="Disordered" evidence="1">
    <location>
        <begin position="1"/>
        <end position="25"/>
    </location>
</feature>
<evidence type="ECO:0000313" key="2">
    <source>
        <dbReference type="EMBL" id="MCI62265.1"/>
    </source>
</evidence>
<dbReference type="AlphaFoldDB" id="A0A392TR02"/>
<reference evidence="2 3" key="1">
    <citation type="journal article" date="2018" name="Front. Plant Sci.">
        <title>Red Clover (Trifolium pratense) and Zigzag Clover (T. medium) - A Picture of Genomic Similarities and Differences.</title>
        <authorList>
            <person name="Dluhosova J."/>
            <person name="Istvanek J."/>
            <person name="Nedelnik J."/>
            <person name="Repkova J."/>
        </authorList>
    </citation>
    <scope>NUCLEOTIDE SEQUENCE [LARGE SCALE GENOMIC DNA]</scope>
    <source>
        <strain evidence="3">cv. 10/8</strain>
        <tissue evidence="2">Leaf</tissue>
    </source>
</reference>
<accession>A0A392TR02</accession>
<keyword evidence="3" id="KW-1185">Reference proteome</keyword>